<dbReference type="AlphaFoldDB" id="A0A0A2UUH8"/>
<dbReference type="RefSeq" id="WP_036782368.1">
    <property type="nucleotide sequence ID" value="NZ_AVBG01000005.1"/>
</dbReference>
<dbReference type="InterPro" id="IPR050266">
    <property type="entry name" value="AB_hydrolase_sf"/>
</dbReference>
<dbReference type="GO" id="GO:0016020">
    <property type="term" value="C:membrane"/>
    <property type="evidence" value="ECO:0007669"/>
    <property type="project" value="TreeGrafter"/>
</dbReference>
<organism evidence="5 6">
    <name type="scientific">Pontibacillus chungwhensis BH030062</name>
    <dbReference type="NCBI Taxonomy" id="1385513"/>
    <lineage>
        <taxon>Bacteria</taxon>
        <taxon>Bacillati</taxon>
        <taxon>Bacillota</taxon>
        <taxon>Bacilli</taxon>
        <taxon>Bacillales</taxon>
        <taxon>Bacillaceae</taxon>
        <taxon>Pontibacillus</taxon>
    </lineage>
</organism>
<keyword evidence="3" id="KW-0175">Coiled coil</keyword>
<evidence type="ECO:0000256" key="3">
    <source>
        <dbReference type="SAM" id="Coils"/>
    </source>
</evidence>
<dbReference type="PIRSF" id="PIRSF017388">
    <property type="entry name" value="Esterase_lipase"/>
    <property type="match status" value="1"/>
</dbReference>
<dbReference type="InterPro" id="IPR022742">
    <property type="entry name" value="Hydrolase_4"/>
</dbReference>
<dbReference type="ESTHER" id="9baci-a0a0a2uuh8">
    <property type="family name" value="CarbLipBact_1"/>
</dbReference>
<keyword evidence="6" id="KW-1185">Reference proteome</keyword>
<gene>
    <name evidence="5" type="ORF">N780_18290</name>
</gene>
<sequence length="249" mass="28635">MQIKLPEPFTFEAGNRAVLLLHGFTGHSADVRMLGRFLEKKGYTTHAPIYKGHGQPPEELVKTTPEDWWKSAKEGFQHLKDLGYEEIAIAGLSLGGVLGLKLTYTNQVKGITTMCTPMFFDNEEQLTKSFKQFVKEFKQLEKKSEETIEQEMNELLEDSTQTFNQLGKLIKEVHDEVDTIYAPTLVIQAEQDEVINTDSANYIYEQVEADHKDIKWYKESGHAITLGQERDQLHEDIYNFLESLDWTVE</sequence>
<dbReference type="Proteomes" id="UP000030153">
    <property type="component" value="Unassembled WGS sequence"/>
</dbReference>
<evidence type="ECO:0000259" key="4">
    <source>
        <dbReference type="Pfam" id="PF12146"/>
    </source>
</evidence>
<dbReference type="Gene3D" id="3.40.50.1820">
    <property type="entry name" value="alpha/beta hydrolase"/>
    <property type="match status" value="1"/>
</dbReference>
<accession>A0A0A2UUH8</accession>
<dbReference type="eggNOG" id="COG1647">
    <property type="taxonomic scope" value="Bacteria"/>
</dbReference>
<feature type="active site" description="Charge relay system" evidence="2">
    <location>
        <position position="222"/>
    </location>
</feature>
<dbReference type="InterPro" id="IPR012354">
    <property type="entry name" value="Esterase_lipase"/>
</dbReference>
<feature type="coiled-coil region" evidence="3">
    <location>
        <begin position="123"/>
        <end position="158"/>
    </location>
</feature>
<feature type="domain" description="Serine aminopeptidase S33" evidence="4">
    <location>
        <begin position="16"/>
        <end position="225"/>
    </location>
</feature>
<dbReference type="EMBL" id="AVBG01000005">
    <property type="protein sequence ID" value="KGP91589.1"/>
    <property type="molecule type" value="Genomic_DNA"/>
</dbReference>
<evidence type="ECO:0000313" key="6">
    <source>
        <dbReference type="Proteomes" id="UP000030153"/>
    </source>
</evidence>
<evidence type="ECO:0000256" key="1">
    <source>
        <dbReference type="ARBA" id="ARBA00022801"/>
    </source>
</evidence>
<feature type="active site" description="Nucleophile" evidence="2">
    <location>
        <position position="93"/>
    </location>
</feature>
<dbReference type="PANTHER" id="PTHR43798:SF31">
    <property type="entry name" value="AB HYDROLASE SUPERFAMILY PROTEIN YCLE"/>
    <property type="match status" value="1"/>
</dbReference>
<dbReference type="Pfam" id="PF12146">
    <property type="entry name" value="Hydrolase_4"/>
    <property type="match status" value="1"/>
</dbReference>
<protein>
    <submittedName>
        <fullName evidence="5">Carboxylesterase</fullName>
    </submittedName>
</protein>
<evidence type="ECO:0000256" key="2">
    <source>
        <dbReference type="PIRSR" id="PIRSR017388-1"/>
    </source>
</evidence>
<name>A0A0A2UUH8_9BACI</name>
<dbReference type="PANTHER" id="PTHR43798">
    <property type="entry name" value="MONOACYLGLYCEROL LIPASE"/>
    <property type="match status" value="1"/>
</dbReference>
<dbReference type="SUPFAM" id="SSF53474">
    <property type="entry name" value="alpha/beta-Hydrolases"/>
    <property type="match status" value="1"/>
</dbReference>
<reference evidence="5 6" key="1">
    <citation type="submission" date="2013-08" db="EMBL/GenBank/DDBJ databases">
        <title>Genome of Pontibacillus chungwhensis.</title>
        <authorList>
            <person name="Wang Q."/>
            <person name="Wang G."/>
        </authorList>
    </citation>
    <scope>NUCLEOTIDE SEQUENCE [LARGE SCALE GENOMIC DNA]</scope>
    <source>
        <strain evidence="5 6">BH030062</strain>
    </source>
</reference>
<feature type="active site" description="Charge relay system" evidence="2">
    <location>
        <position position="192"/>
    </location>
</feature>
<comment type="caution">
    <text evidence="5">The sequence shown here is derived from an EMBL/GenBank/DDBJ whole genome shotgun (WGS) entry which is preliminary data.</text>
</comment>
<proteinExistence type="predicted"/>
<dbReference type="STRING" id="1385513.N780_18290"/>
<dbReference type="GO" id="GO:0052689">
    <property type="term" value="F:carboxylic ester hydrolase activity"/>
    <property type="evidence" value="ECO:0007669"/>
    <property type="project" value="InterPro"/>
</dbReference>
<dbReference type="InterPro" id="IPR029058">
    <property type="entry name" value="AB_hydrolase_fold"/>
</dbReference>
<keyword evidence="1" id="KW-0378">Hydrolase</keyword>
<dbReference type="OrthoDB" id="9800213at2"/>
<evidence type="ECO:0000313" key="5">
    <source>
        <dbReference type="EMBL" id="KGP91589.1"/>
    </source>
</evidence>